<organism evidence="1 2">
    <name type="scientific">Paracoccus liaowanqingii</name>
    <dbReference type="NCBI Taxonomy" id="2560053"/>
    <lineage>
        <taxon>Bacteria</taxon>
        <taxon>Pseudomonadati</taxon>
        <taxon>Pseudomonadota</taxon>
        <taxon>Alphaproteobacteria</taxon>
        <taxon>Rhodobacterales</taxon>
        <taxon>Paracoccaceae</taxon>
        <taxon>Paracoccus</taxon>
    </lineage>
</organism>
<gene>
    <name evidence="1" type="ORF">E4191_07630</name>
</gene>
<proteinExistence type="predicted"/>
<evidence type="ECO:0000313" key="2">
    <source>
        <dbReference type="Proteomes" id="UP000296374"/>
    </source>
</evidence>
<dbReference type="Proteomes" id="UP000296374">
    <property type="component" value="Chromosome"/>
</dbReference>
<name>A0A4P7HKF8_9RHOB</name>
<sequence length="126" mass="13727">MTFDYTRLRATADRLIGRFGKPATLTRSTAPAGAPQYPWDEVTPSQPVTQSFTVTVVEDKATVRYSRADEGALIPRSVRVLTIATDGEAPRMGDRIILADRPHEIVLVSPLQPGATLLLHEAEISA</sequence>
<protein>
    <recommendedName>
        <fullName evidence="3">Head-tail adaptor protein</fullName>
    </recommendedName>
</protein>
<dbReference type="AlphaFoldDB" id="A0A4P7HKF8"/>
<dbReference type="EMBL" id="CP038439">
    <property type="protein sequence ID" value="QBX34595.1"/>
    <property type="molecule type" value="Genomic_DNA"/>
</dbReference>
<accession>A0A4P7HKF8</accession>
<dbReference type="KEGG" id="plia:E4191_07630"/>
<reference evidence="2" key="1">
    <citation type="submission" date="2019-03" db="EMBL/GenBank/DDBJ databases">
        <authorList>
            <person name="Li J."/>
        </authorList>
    </citation>
    <scope>NUCLEOTIDE SEQUENCE [LARGE SCALE GENOMIC DNA]</scope>
    <source>
        <strain evidence="2">2251</strain>
    </source>
</reference>
<dbReference type="RefSeq" id="WP_135312884.1">
    <property type="nucleotide sequence ID" value="NZ_CP038439.1"/>
</dbReference>
<evidence type="ECO:0000313" key="1">
    <source>
        <dbReference type="EMBL" id="QBX34595.1"/>
    </source>
</evidence>
<evidence type="ECO:0008006" key="3">
    <source>
        <dbReference type="Google" id="ProtNLM"/>
    </source>
</evidence>